<dbReference type="RefSeq" id="WP_143727848.1">
    <property type="nucleotide sequence ID" value="NZ_MKZS01000001.1"/>
</dbReference>
<evidence type="ECO:0000313" key="2">
    <source>
        <dbReference type="Proteomes" id="UP000186657"/>
    </source>
</evidence>
<sequence>MAKPSIFRKVSQTTTQPQPILDLERHKGKAEKLPTISGKQFSIPKRQLLDVGVMLEKLS</sequence>
<organism evidence="1 2">
    <name type="scientific">Moorena bouillonii PNG</name>
    <dbReference type="NCBI Taxonomy" id="568701"/>
    <lineage>
        <taxon>Bacteria</taxon>
        <taxon>Bacillati</taxon>
        <taxon>Cyanobacteriota</taxon>
        <taxon>Cyanophyceae</taxon>
        <taxon>Coleofasciculales</taxon>
        <taxon>Coleofasciculaceae</taxon>
        <taxon>Moorena</taxon>
    </lineage>
</organism>
<evidence type="ECO:0000313" key="1">
    <source>
        <dbReference type="EMBL" id="OLT62178.1"/>
    </source>
</evidence>
<proteinExistence type="predicted"/>
<name>A0A1U7N896_9CYAN</name>
<dbReference type="Proteomes" id="UP000186657">
    <property type="component" value="Unassembled WGS sequence"/>
</dbReference>
<gene>
    <name evidence="1" type="ORF">BJP37_27320</name>
</gene>
<dbReference type="EMBL" id="MKZS01000001">
    <property type="protein sequence ID" value="OLT62178.1"/>
    <property type="molecule type" value="Genomic_DNA"/>
</dbReference>
<keyword evidence="2" id="KW-1185">Reference proteome</keyword>
<dbReference type="AlphaFoldDB" id="A0A1U7N896"/>
<protein>
    <submittedName>
        <fullName evidence="1">Uncharacterized protein</fullName>
    </submittedName>
</protein>
<comment type="caution">
    <text evidence="1">The sequence shown here is derived from an EMBL/GenBank/DDBJ whole genome shotgun (WGS) entry which is preliminary data.</text>
</comment>
<reference evidence="1 2" key="1">
    <citation type="submission" date="2016-10" db="EMBL/GenBank/DDBJ databases">
        <title>Comparative genomics uncovers the prolific and rare metabolic potential of the cyanobacterial genus Moorea.</title>
        <authorList>
            <person name="Leao T."/>
            <person name="Castelao G."/>
            <person name="Korobeynikov A."/>
            <person name="Monroe E.A."/>
            <person name="Podell S."/>
            <person name="Glukhov E."/>
            <person name="Allen E."/>
            <person name="Gerwick W.H."/>
            <person name="Gerwick L."/>
        </authorList>
    </citation>
    <scope>NUCLEOTIDE SEQUENCE [LARGE SCALE GENOMIC DNA]</scope>
    <source>
        <strain evidence="1 2">PNG5-198</strain>
    </source>
</reference>
<accession>A0A1U7N896</accession>